<dbReference type="EMBL" id="GBRH01245138">
    <property type="protein sequence ID" value="JAD52757.1"/>
    <property type="molecule type" value="Transcribed_RNA"/>
</dbReference>
<organism evidence="1">
    <name type="scientific">Arundo donax</name>
    <name type="common">Giant reed</name>
    <name type="synonym">Donax arundinaceus</name>
    <dbReference type="NCBI Taxonomy" id="35708"/>
    <lineage>
        <taxon>Eukaryota</taxon>
        <taxon>Viridiplantae</taxon>
        <taxon>Streptophyta</taxon>
        <taxon>Embryophyta</taxon>
        <taxon>Tracheophyta</taxon>
        <taxon>Spermatophyta</taxon>
        <taxon>Magnoliopsida</taxon>
        <taxon>Liliopsida</taxon>
        <taxon>Poales</taxon>
        <taxon>Poaceae</taxon>
        <taxon>PACMAD clade</taxon>
        <taxon>Arundinoideae</taxon>
        <taxon>Arundineae</taxon>
        <taxon>Arundo</taxon>
    </lineage>
</organism>
<proteinExistence type="predicted"/>
<dbReference type="AlphaFoldDB" id="A0A0A9B0A1"/>
<name>A0A0A9B0A1_ARUDO</name>
<sequence length="56" mass="6632">MVQNHSHKNIYELIQLFYMLFCYAAKVYVELYGISEKYTDCPPSALEQETHTHGLY</sequence>
<accession>A0A0A9B0A1</accession>
<evidence type="ECO:0000313" key="1">
    <source>
        <dbReference type="EMBL" id="JAD52757.1"/>
    </source>
</evidence>
<reference evidence="1" key="1">
    <citation type="submission" date="2014-09" db="EMBL/GenBank/DDBJ databases">
        <authorList>
            <person name="Magalhaes I.L.F."/>
            <person name="Oliveira U."/>
            <person name="Santos F.R."/>
            <person name="Vidigal T.H.D.A."/>
            <person name="Brescovit A.D."/>
            <person name="Santos A.J."/>
        </authorList>
    </citation>
    <scope>NUCLEOTIDE SEQUENCE</scope>
    <source>
        <tissue evidence="1">Shoot tissue taken approximately 20 cm above the soil surface</tissue>
    </source>
</reference>
<reference evidence="1" key="2">
    <citation type="journal article" date="2015" name="Data Brief">
        <title>Shoot transcriptome of the giant reed, Arundo donax.</title>
        <authorList>
            <person name="Barrero R.A."/>
            <person name="Guerrero F.D."/>
            <person name="Moolhuijzen P."/>
            <person name="Goolsby J.A."/>
            <person name="Tidwell J."/>
            <person name="Bellgard S.E."/>
            <person name="Bellgard M.I."/>
        </authorList>
    </citation>
    <scope>NUCLEOTIDE SEQUENCE</scope>
    <source>
        <tissue evidence="1">Shoot tissue taken approximately 20 cm above the soil surface</tissue>
    </source>
</reference>
<protein>
    <submittedName>
        <fullName evidence="1">Uncharacterized protein</fullName>
    </submittedName>
</protein>